<keyword evidence="3" id="KW-0418">Kinase</keyword>
<name>A0A5B6VU38_9ROSI</name>
<accession>A0A5B6VU38</accession>
<keyword evidence="4" id="KW-1185">Reference proteome</keyword>
<evidence type="ECO:0000259" key="2">
    <source>
        <dbReference type="Pfam" id="PF13961"/>
    </source>
</evidence>
<keyword evidence="3" id="KW-0675">Receptor</keyword>
<dbReference type="PANTHER" id="PTHR35317">
    <property type="entry name" value="OS04G0629600 PROTEIN"/>
    <property type="match status" value="1"/>
</dbReference>
<dbReference type="InterPro" id="IPR025314">
    <property type="entry name" value="DUF4219"/>
</dbReference>
<dbReference type="Pfam" id="PF13961">
    <property type="entry name" value="DUF4219"/>
    <property type="match status" value="1"/>
</dbReference>
<organism evidence="3 4">
    <name type="scientific">Gossypium australe</name>
    <dbReference type="NCBI Taxonomy" id="47621"/>
    <lineage>
        <taxon>Eukaryota</taxon>
        <taxon>Viridiplantae</taxon>
        <taxon>Streptophyta</taxon>
        <taxon>Embryophyta</taxon>
        <taxon>Tracheophyta</taxon>
        <taxon>Spermatophyta</taxon>
        <taxon>Magnoliopsida</taxon>
        <taxon>eudicotyledons</taxon>
        <taxon>Gunneridae</taxon>
        <taxon>Pentapetalae</taxon>
        <taxon>rosids</taxon>
        <taxon>malvids</taxon>
        <taxon>Malvales</taxon>
        <taxon>Malvaceae</taxon>
        <taxon>Malvoideae</taxon>
        <taxon>Gossypium</taxon>
    </lineage>
</organism>
<keyword evidence="1" id="KW-0175">Coiled coil</keyword>
<reference evidence="4" key="1">
    <citation type="journal article" date="2019" name="Plant Biotechnol. J.">
        <title>Genome sequencing of the Australian wild diploid species Gossypium australe highlights disease resistance and delayed gland morphogenesis.</title>
        <authorList>
            <person name="Cai Y."/>
            <person name="Cai X."/>
            <person name="Wang Q."/>
            <person name="Wang P."/>
            <person name="Zhang Y."/>
            <person name="Cai C."/>
            <person name="Xu Y."/>
            <person name="Wang K."/>
            <person name="Zhou Z."/>
            <person name="Wang C."/>
            <person name="Geng S."/>
            <person name="Li B."/>
            <person name="Dong Q."/>
            <person name="Hou Y."/>
            <person name="Wang H."/>
            <person name="Ai P."/>
            <person name="Liu Z."/>
            <person name="Yi F."/>
            <person name="Sun M."/>
            <person name="An G."/>
            <person name="Cheng J."/>
            <person name="Zhang Y."/>
            <person name="Shi Q."/>
            <person name="Xie Y."/>
            <person name="Shi X."/>
            <person name="Chang Y."/>
            <person name="Huang F."/>
            <person name="Chen Y."/>
            <person name="Hong S."/>
            <person name="Mi L."/>
            <person name="Sun Q."/>
            <person name="Zhang L."/>
            <person name="Zhou B."/>
            <person name="Peng R."/>
            <person name="Zhang X."/>
            <person name="Liu F."/>
        </authorList>
    </citation>
    <scope>NUCLEOTIDE SEQUENCE [LARGE SCALE GENOMIC DNA]</scope>
    <source>
        <strain evidence="4">cv. PA1801</strain>
    </source>
</reference>
<protein>
    <submittedName>
        <fullName evidence="3">Putative LRR receptor-like serine/threonine-protein kinase</fullName>
    </submittedName>
</protein>
<feature type="domain" description="DUF4219" evidence="2">
    <location>
        <begin position="166"/>
        <end position="190"/>
    </location>
</feature>
<comment type="caution">
    <text evidence="3">The sequence shown here is derived from an EMBL/GenBank/DDBJ whole genome shotgun (WGS) entry which is preliminary data.</text>
</comment>
<dbReference type="GO" id="GO:0016301">
    <property type="term" value="F:kinase activity"/>
    <property type="evidence" value="ECO:0007669"/>
    <property type="project" value="UniProtKB-KW"/>
</dbReference>
<proteinExistence type="predicted"/>
<dbReference type="PANTHER" id="PTHR35317:SF31">
    <property type="entry name" value="DUF4219 DOMAIN-CONTAINING PROTEIN"/>
    <property type="match status" value="1"/>
</dbReference>
<dbReference type="EMBL" id="SMMG02000005">
    <property type="protein sequence ID" value="KAA3472442.1"/>
    <property type="molecule type" value="Genomic_DNA"/>
</dbReference>
<dbReference type="Proteomes" id="UP000325315">
    <property type="component" value="Unassembled WGS sequence"/>
</dbReference>
<evidence type="ECO:0000256" key="1">
    <source>
        <dbReference type="SAM" id="Coils"/>
    </source>
</evidence>
<gene>
    <name evidence="3" type="ORF">EPI10_022923</name>
</gene>
<feature type="coiled-coil region" evidence="1">
    <location>
        <begin position="15"/>
        <end position="63"/>
    </location>
</feature>
<evidence type="ECO:0000313" key="4">
    <source>
        <dbReference type="Proteomes" id="UP000325315"/>
    </source>
</evidence>
<dbReference type="OrthoDB" id="988845at2759"/>
<dbReference type="AlphaFoldDB" id="A0A5B6VU38"/>
<evidence type="ECO:0000313" key="3">
    <source>
        <dbReference type="EMBL" id="KAA3472442.1"/>
    </source>
</evidence>
<keyword evidence="3" id="KW-0808">Transferase</keyword>
<sequence length="247" mass="28344">MNELKRKVMEFNGVKEDIDSRMNAELQQRKKLKIEVQIWLENVERVNGEVQKLNEQIDESITLTHRFHADDVLKRTSEVEELLQQGKFQEGLNMVFHAAHAAEKVAIRTSQAEVVISCAADDVLVSNYYSCFFTKQRGLLHKLATELVQPCLNTNNCFSLAASSVFNGEGFHIWVVKMRTYLQAFDLWEVANSYVESTPLRANPIVAQIRQHANERTKRHKAMSYIQNCVSDVIFTRILACETPKQA</sequence>